<feature type="transmembrane region" description="Helical" evidence="1">
    <location>
        <begin position="6"/>
        <end position="26"/>
    </location>
</feature>
<dbReference type="STRING" id="1307839.L21SP5_00342"/>
<keyword evidence="3" id="KW-1185">Reference proteome</keyword>
<sequence>MKQLLIIILLAFMAVAGYGQTNSLVLEKKRNGKQKILPAATKIKVVTYDGNKYKGEFRIANKSTLLMGSDSIKLHDIKKIRFKSKLGMYTGTGVGILGGIITVSGTVLIIQSLAEGGLAGIIGIVFGVPVVGAGGVIVTAGVLVATIGRQYKPKKWTYKLAP</sequence>
<name>A0A0S2HVK4_9BACT</name>
<feature type="transmembrane region" description="Helical" evidence="1">
    <location>
        <begin position="86"/>
        <end position="110"/>
    </location>
</feature>
<evidence type="ECO:0000313" key="2">
    <source>
        <dbReference type="EMBL" id="ALO14021.1"/>
    </source>
</evidence>
<accession>A0A0S2HVK4</accession>
<dbReference type="RefSeq" id="WP_057951611.1">
    <property type="nucleotide sequence ID" value="NZ_CP013118.1"/>
</dbReference>
<evidence type="ECO:0000313" key="3">
    <source>
        <dbReference type="Proteomes" id="UP000064893"/>
    </source>
</evidence>
<keyword evidence="1" id="KW-0472">Membrane</keyword>
<organism evidence="2 3">
    <name type="scientific">Salinivirga cyanobacteriivorans</name>
    <dbReference type="NCBI Taxonomy" id="1307839"/>
    <lineage>
        <taxon>Bacteria</taxon>
        <taxon>Pseudomonadati</taxon>
        <taxon>Bacteroidota</taxon>
        <taxon>Bacteroidia</taxon>
        <taxon>Bacteroidales</taxon>
        <taxon>Salinivirgaceae</taxon>
        <taxon>Salinivirga</taxon>
    </lineage>
</organism>
<dbReference type="EMBL" id="CP013118">
    <property type="protein sequence ID" value="ALO14021.1"/>
    <property type="molecule type" value="Genomic_DNA"/>
</dbReference>
<dbReference type="Proteomes" id="UP000064893">
    <property type="component" value="Chromosome"/>
</dbReference>
<feature type="transmembrane region" description="Helical" evidence="1">
    <location>
        <begin position="116"/>
        <end position="145"/>
    </location>
</feature>
<keyword evidence="1" id="KW-1133">Transmembrane helix</keyword>
<keyword evidence="1" id="KW-0812">Transmembrane</keyword>
<dbReference type="PATRIC" id="fig|1307839.3.peg.375"/>
<reference evidence="2 3" key="1">
    <citation type="submission" date="2015-11" db="EMBL/GenBank/DDBJ databases">
        <title>Description and complete genome sequence of a novel strain predominating in hypersaline microbial mats and representing a new family of the Bacteriodetes phylum.</title>
        <authorList>
            <person name="Spring S."/>
            <person name="Bunk B."/>
            <person name="Sproer C."/>
            <person name="Klenk H.-P."/>
        </authorList>
    </citation>
    <scope>NUCLEOTIDE SEQUENCE [LARGE SCALE GENOMIC DNA]</scope>
    <source>
        <strain evidence="2 3">L21-Spi-D4</strain>
    </source>
</reference>
<dbReference type="AlphaFoldDB" id="A0A0S2HVK4"/>
<protein>
    <submittedName>
        <fullName evidence="2">Uncharacterized protein</fullName>
    </submittedName>
</protein>
<dbReference type="KEGG" id="blq:L21SP5_00342"/>
<gene>
    <name evidence="2" type="ORF">L21SP5_00342</name>
</gene>
<proteinExistence type="predicted"/>
<evidence type="ECO:0000256" key="1">
    <source>
        <dbReference type="SAM" id="Phobius"/>
    </source>
</evidence>